<dbReference type="GO" id="GO:0005829">
    <property type="term" value="C:cytosol"/>
    <property type="evidence" value="ECO:0007669"/>
    <property type="project" value="TreeGrafter"/>
</dbReference>
<dbReference type="PANTHER" id="PTHR43416:SF8">
    <property type="entry name" value="LIPOAMIDE ACYLTRANSFERASE COMPONENT OF BRANCHED-CHAIN ALPHA-KETO ACID DEHYDROGENASE COMPLEX"/>
    <property type="match status" value="1"/>
</dbReference>
<keyword evidence="7 13" id="KW-0808">Transferase</keyword>
<dbReference type="InterPro" id="IPR050537">
    <property type="entry name" value="2-oxoacid_dehydrogenase"/>
</dbReference>
<dbReference type="Proteomes" id="UP000254425">
    <property type="component" value="Chromosome"/>
</dbReference>
<evidence type="ECO:0000256" key="4">
    <source>
        <dbReference type="ARBA" id="ARBA00012945"/>
    </source>
</evidence>
<dbReference type="KEGG" id="sarm:DVA86_06925"/>
<dbReference type="InterPro" id="IPR023213">
    <property type="entry name" value="CAT-like_dom_sf"/>
</dbReference>
<keyword evidence="6" id="KW-0816">Tricarboxylic acid cycle</keyword>
<evidence type="ECO:0000256" key="8">
    <source>
        <dbReference type="ARBA" id="ARBA00023315"/>
    </source>
</evidence>
<dbReference type="InterPro" id="IPR001078">
    <property type="entry name" value="2-oxoacid_DH_actylTfrase"/>
</dbReference>
<evidence type="ECO:0000313" key="14">
    <source>
        <dbReference type="Proteomes" id="UP000254425"/>
    </source>
</evidence>
<evidence type="ECO:0000256" key="10">
    <source>
        <dbReference type="ARBA" id="ARBA00052761"/>
    </source>
</evidence>
<evidence type="ECO:0000256" key="1">
    <source>
        <dbReference type="ARBA" id="ARBA00001938"/>
    </source>
</evidence>
<comment type="pathway">
    <text evidence="3">Amino-acid degradation; L-lysine degradation via saccharopine pathway; glutaryl-CoA from L-lysine: step 6/6.</text>
</comment>
<dbReference type="GO" id="GO:0006099">
    <property type="term" value="P:tricarboxylic acid cycle"/>
    <property type="evidence" value="ECO:0007669"/>
    <property type="project" value="UniProtKB-KW"/>
</dbReference>
<reference evidence="13 14" key="1">
    <citation type="submission" date="2018-07" db="EMBL/GenBank/DDBJ databases">
        <title>Draft genome of the type strain Streptomyces armeniacus ATCC 15676.</title>
        <authorList>
            <person name="Labana P."/>
            <person name="Gosse J.T."/>
            <person name="Boddy C.N."/>
        </authorList>
    </citation>
    <scope>NUCLEOTIDE SEQUENCE [LARGE SCALE GENOMIC DNA]</scope>
    <source>
        <strain evidence="13 14">ATCC 15676</strain>
    </source>
</reference>
<dbReference type="EMBL" id="CP031320">
    <property type="protein sequence ID" value="AXK32424.1"/>
    <property type="molecule type" value="Genomic_DNA"/>
</dbReference>
<evidence type="ECO:0000313" key="13">
    <source>
        <dbReference type="EMBL" id="AXK32424.1"/>
    </source>
</evidence>
<comment type="catalytic activity">
    <reaction evidence="10">
        <text>N(6)-[(R)-dihydrolipoyl]-L-lysyl-[protein] + succinyl-CoA = N(6)-[(R)-S(8)-succinyldihydrolipoyl]-L-lysyl-[protein] + CoA</text>
        <dbReference type="Rhea" id="RHEA:15213"/>
        <dbReference type="Rhea" id="RHEA-COMP:10475"/>
        <dbReference type="Rhea" id="RHEA-COMP:20092"/>
        <dbReference type="ChEBI" id="CHEBI:57287"/>
        <dbReference type="ChEBI" id="CHEBI:57292"/>
        <dbReference type="ChEBI" id="CHEBI:83100"/>
        <dbReference type="ChEBI" id="CHEBI:83120"/>
        <dbReference type="EC" id="2.3.1.61"/>
    </reaction>
</comment>
<evidence type="ECO:0000256" key="6">
    <source>
        <dbReference type="ARBA" id="ARBA00022532"/>
    </source>
</evidence>
<keyword evidence="14" id="KW-1185">Reference proteome</keyword>
<dbReference type="PANTHER" id="PTHR43416">
    <property type="entry name" value="DIHYDROLIPOYLLYSINE-RESIDUE SUCCINYLTRANSFERASE COMPONENT OF 2-OXOGLUTARATE DEHYDROGENASE COMPLEX, MITOCHONDRIAL-RELATED"/>
    <property type="match status" value="1"/>
</dbReference>
<dbReference type="SUPFAM" id="SSF52777">
    <property type="entry name" value="CoA-dependent acyltransferases"/>
    <property type="match status" value="1"/>
</dbReference>
<dbReference type="Pfam" id="PF00198">
    <property type="entry name" value="2-oxoacid_dh"/>
    <property type="match status" value="1"/>
</dbReference>
<feature type="region of interest" description="Disordered" evidence="11">
    <location>
        <begin position="215"/>
        <end position="240"/>
    </location>
</feature>
<protein>
    <recommendedName>
        <fullName evidence="5">Dihydrolipoyllysine-residue succinyltransferase component of 2-oxoglutarate dehydrogenase complex</fullName>
        <ecNumber evidence="4">2.3.1.61</ecNumber>
    </recommendedName>
    <alternativeName>
        <fullName evidence="9">Dihydrolipoamide succinyltransferase component of 2-oxoglutarate dehydrogenase complex</fullName>
    </alternativeName>
</protein>
<sequence length="240" mass="25953">MTRVQRHRDAMRPHGRPYSLVAYVLHAAARTLAEHPEANAAVRGRLRPRVARYPGVSGKLALDKTLDGQRVVLAAVLPGLERSTLAGIQRRIDHFRDGDPAVMPEFAGARALHRLPAPLGALLYRLGVRPLRRRAEVFGTFAVSSLGHRPVDGFHSVGGTTVTLGLGQVAERPAVRDGRLTTAPLMRLSLTFDHRVIDGAEAADVLTGVKERLEEFTPEPDDGPDDDPSGLSAAREAVTP</sequence>
<comment type="cofactor">
    <cofactor evidence="1">
        <name>(R)-lipoate</name>
        <dbReference type="ChEBI" id="CHEBI:83088"/>
    </cofactor>
</comment>
<dbReference type="RefSeq" id="WP_208876614.1">
    <property type="nucleotide sequence ID" value="NZ_CP031320.1"/>
</dbReference>
<keyword evidence="8 13" id="KW-0012">Acyltransferase</keyword>
<dbReference type="EC" id="2.3.1.61" evidence="4"/>
<comment type="function">
    <text evidence="2">E2 component of the 2-oxoglutarate dehydrogenase (OGDH) complex which catalyzes the second step in the conversion of 2-oxoglutarate to succinyl-CoA and CO(2).</text>
</comment>
<feature type="domain" description="2-oxoacid dehydrogenase acyltransferase catalytic" evidence="12">
    <location>
        <begin position="139"/>
        <end position="216"/>
    </location>
</feature>
<evidence type="ECO:0000256" key="7">
    <source>
        <dbReference type="ARBA" id="ARBA00022679"/>
    </source>
</evidence>
<evidence type="ECO:0000256" key="2">
    <source>
        <dbReference type="ARBA" id="ARBA00004052"/>
    </source>
</evidence>
<accession>A0A345XLA8</accession>
<evidence type="ECO:0000256" key="5">
    <source>
        <dbReference type="ARBA" id="ARBA00019511"/>
    </source>
</evidence>
<dbReference type="GO" id="GO:0004149">
    <property type="term" value="F:dihydrolipoyllysine-residue succinyltransferase activity"/>
    <property type="evidence" value="ECO:0007669"/>
    <property type="project" value="UniProtKB-EC"/>
</dbReference>
<evidence type="ECO:0000259" key="12">
    <source>
        <dbReference type="Pfam" id="PF00198"/>
    </source>
</evidence>
<name>A0A345XLA8_9ACTN</name>
<proteinExistence type="predicted"/>
<organism evidence="13 14">
    <name type="scientific">Streptomyces armeniacus</name>
    <dbReference type="NCBI Taxonomy" id="83291"/>
    <lineage>
        <taxon>Bacteria</taxon>
        <taxon>Bacillati</taxon>
        <taxon>Actinomycetota</taxon>
        <taxon>Actinomycetes</taxon>
        <taxon>Kitasatosporales</taxon>
        <taxon>Streptomycetaceae</taxon>
        <taxon>Streptomyces</taxon>
    </lineage>
</organism>
<evidence type="ECO:0000256" key="9">
    <source>
        <dbReference type="ARBA" id="ARBA00030325"/>
    </source>
</evidence>
<gene>
    <name evidence="13" type="ORF">DVA86_06925</name>
</gene>
<evidence type="ECO:0000256" key="3">
    <source>
        <dbReference type="ARBA" id="ARBA00005145"/>
    </source>
</evidence>
<dbReference type="Gene3D" id="3.30.559.10">
    <property type="entry name" value="Chloramphenicol acetyltransferase-like domain"/>
    <property type="match status" value="1"/>
</dbReference>
<feature type="compositionally biased region" description="Acidic residues" evidence="11">
    <location>
        <begin position="216"/>
        <end position="228"/>
    </location>
</feature>
<evidence type="ECO:0000256" key="11">
    <source>
        <dbReference type="SAM" id="MobiDB-lite"/>
    </source>
</evidence>
<dbReference type="AlphaFoldDB" id="A0A345XLA8"/>